<organism evidence="1 2">
    <name type="scientific">Hypoxylon rubiginosum</name>
    <dbReference type="NCBI Taxonomy" id="110542"/>
    <lineage>
        <taxon>Eukaryota</taxon>
        <taxon>Fungi</taxon>
        <taxon>Dikarya</taxon>
        <taxon>Ascomycota</taxon>
        <taxon>Pezizomycotina</taxon>
        <taxon>Sordariomycetes</taxon>
        <taxon>Xylariomycetidae</taxon>
        <taxon>Xylariales</taxon>
        <taxon>Hypoxylaceae</taxon>
        <taxon>Hypoxylon</taxon>
    </lineage>
</organism>
<evidence type="ECO:0000313" key="1">
    <source>
        <dbReference type="EMBL" id="KAI6082416.1"/>
    </source>
</evidence>
<dbReference type="Proteomes" id="UP001497680">
    <property type="component" value="Unassembled WGS sequence"/>
</dbReference>
<keyword evidence="2" id="KW-1185">Reference proteome</keyword>
<dbReference type="EMBL" id="MU394371">
    <property type="protein sequence ID" value="KAI6082416.1"/>
    <property type="molecule type" value="Genomic_DNA"/>
</dbReference>
<proteinExistence type="predicted"/>
<reference evidence="1 2" key="1">
    <citation type="journal article" date="2022" name="New Phytol.">
        <title>Ecological generalism drives hyperdiversity of secondary metabolite gene clusters in xylarialean endophytes.</title>
        <authorList>
            <person name="Franco M.E.E."/>
            <person name="Wisecaver J.H."/>
            <person name="Arnold A.E."/>
            <person name="Ju Y.M."/>
            <person name="Slot J.C."/>
            <person name="Ahrendt S."/>
            <person name="Moore L.P."/>
            <person name="Eastman K.E."/>
            <person name="Scott K."/>
            <person name="Konkel Z."/>
            <person name="Mondo S.J."/>
            <person name="Kuo A."/>
            <person name="Hayes R.D."/>
            <person name="Haridas S."/>
            <person name="Andreopoulos B."/>
            <person name="Riley R."/>
            <person name="LaButti K."/>
            <person name="Pangilinan J."/>
            <person name="Lipzen A."/>
            <person name="Amirebrahimi M."/>
            <person name="Yan J."/>
            <person name="Adam C."/>
            <person name="Keymanesh K."/>
            <person name="Ng V."/>
            <person name="Louie K."/>
            <person name="Northen T."/>
            <person name="Drula E."/>
            <person name="Henrissat B."/>
            <person name="Hsieh H.M."/>
            <person name="Youens-Clark K."/>
            <person name="Lutzoni F."/>
            <person name="Miadlikowska J."/>
            <person name="Eastwood D.C."/>
            <person name="Hamelin R.C."/>
            <person name="Grigoriev I.V."/>
            <person name="U'Ren J.M."/>
        </authorList>
    </citation>
    <scope>NUCLEOTIDE SEQUENCE [LARGE SCALE GENOMIC DNA]</scope>
    <source>
        <strain evidence="1 2">ER1909</strain>
    </source>
</reference>
<name>A0ACC0CPY8_9PEZI</name>
<protein>
    <submittedName>
        <fullName evidence="1">Uncharacterized protein</fullName>
    </submittedName>
</protein>
<evidence type="ECO:0000313" key="2">
    <source>
        <dbReference type="Proteomes" id="UP001497680"/>
    </source>
</evidence>
<sequence length="355" mass="39195">MIRDGSAFNMAVSLLAEKIGMTLPFHPLSTPFGGGPGRSAGVATGAFNRRSSMGCYDCDPHHMRRKEINDLCPDPRARRLPHTDVFPSVCAPFFGMGSPIASIKTRAVLDGFAGAQGSSCPGSPETNTPPFFSHCFGLILPALPEWSVTMYDINKLLLKRCETASEDYKQKSSDANHLIYCHHCLKSTSLIRNEKHDWCALVVTCPTCLPACFLAMGTDVSEAKHNSVFDVYLAPGCRRRLVYSDPIIRSLEGVVQRFFRSVQGLSIVPSSLNEPLLALTGSLPTSASDSIWRQPAQGDGPRLPKDLFLKNWAYIGDRLAVEDSDCIDVWDWRSGWPERKRVAEGYLKPAKERPF</sequence>
<gene>
    <name evidence="1" type="ORF">F4821DRAFT_214874</name>
</gene>
<accession>A0ACC0CPY8</accession>
<comment type="caution">
    <text evidence="1">The sequence shown here is derived from an EMBL/GenBank/DDBJ whole genome shotgun (WGS) entry which is preliminary data.</text>
</comment>